<evidence type="ECO:0000313" key="15">
    <source>
        <dbReference type="Proteomes" id="UP000198744"/>
    </source>
</evidence>
<keyword evidence="6 11" id="KW-0159">Chromosome partition</keyword>
<evidence type="ECO:0000259" key="12">
    <source>
        <dbReference type="PROSITE" id="PS51898"/>
    </source>
</evidence>
<feature type="domain" description="Core-binding (CB)" evidence="13">
    <location>
        <begin position="3"/>
        <end position="89"/>
    </location>
</feature>
<dbReference type="GO" id="GO:0003677">
    <property type="term" value="F:DNA binding"/>
    <property type="evidence" value="ECO:0007669"/>
    <property type="project" value="UniProtKB-UniRule"/>
</dbReference>
<dbReference type="SUPFAM" id="SSF56349">
    <property type="entry name" value="DNA breaking-rejoining enzymes"/>
    <property type="match status" value="1"/>
</dbReference>
<protein>
    <recommendedName>
        <fullName evidence="3 11">Tyrosine recombinase XerD</fullName>
    </recommendedName>
</protein>
<evidence type="ECO:0000256" key="6">
    <source>
        <dbReference type="ARBA" id="ARBA00022829"/>
    </source>
</evidence>
<dbReference type="GO" id="GO:0009037">
    <property type="term" value="F:tyrosine-based site-specific recombinase activity"/>
    <property type="evidence" value="ECO:0007669"/>
    <property type="project" value="UniProtKB-UniRule"/>
</dbReference>
<feature type="active site" evidence="11">
    <location>
        <position position="174"/>
    </location>
</feature>
<keyword evidence="4 11" id="KW-0963">Cytoplasm</keyword>
<dbReference type="PANTHER" id="PTHR30349:SF81">
    <property type="entry name" value="TYROSINE RECOMBINASE XERC"/>
    <property type="match status" value="1"/>
</dbReference>
<dbReference type="CDD" id="cd00798">
    <property type="entry name" value="INT_XerDC_C"/>
    <property type="match status" value="1"/>
</dbReference>
<dbReference type="NCBIfam" id="NF001399">
    <property type="entry name" value="PRK00283.1"/>
    <property type="match status" value="1"/>
</dbReference>
<dbReference type="InterPro" id="IPR011932">
    <property type="entry name" value="Recomb_XerD"/>
</dbReference>
<dbReference type="InterPro" id="IPR002104">
    <property type="entry name" value="Integrase_catalytic"/>
</dbReference>
<dbReference type="InterPro" id="IPR023009">
    <property type="entry name" value="Tyrosine_recombinase_XerC/XerD"/>
</dbReference>
<keyword evidence="7 11" id="KW-0229">DNA integration</keyword>
<dbReference type="InterPro" id="IPR010998">
    <property type="entry name" value="Integrase_recombinase_N"/>
</dbReference>
<name>A0A1H7WY42_9BACT</name>
<reference evidence="14 15" key="1">
    <citation type="submission" date="2016-10" db="EMBL/GenBank/DDBJ databases">
        <authorList>
            <person name="de Groot N.N."/>
        </authorList>
    </citation>
    <scope>NUCLEOTIDE SEQUENCE [LARGE SCALE GENOMIC DNA]</scope>
    <source>
        <strain evidence="14 15">DSM 8423</strain>
    </source>
</reference>
<dbReference type="InterPro" id="IPR044068">
    <property type="entry name" value="CB"/>
</dbReference>
<dbReference type="PROSITE" id="PS51900">
    <property type="entry name" value="CB"/>
    <property type="match status" value="1"/>
</dbReference>
<keyword evidence="5 11" id="KW-0132">Cell division</keyword>
<sequence length="299" mass="34578">MPVMNFELIDEYLNFLVVEKGASNNTIEAYSRDLNRYTGLIQERGIKEIHEISPDDVIYYMSELKRRGLSANSMNRSLAALRGFYKFLLREKKIEQNPVAEIELAKVWMRLPDTLSHEEMDQLLLQPGVRTDSSVRDTAMLELMYATGLRVSELISLTTNSINWQVGYLVVQGKGSKERIVPIGQVAYEKVRRYFNEVRPKYIRGTQTNVLFLNKSGQGMTRQGFWKLVRKYAIQAGLHKKVHPHTFRHSFASHLLEGGADLRSVQMMLGHADISTTQIYTHVTREHLKEIHKKYHPRV</sequence>
<feature type="domain" description="Tyr recombinase" evidence="12">
    <location>
        <begin position="110"/>
        <end position="293"/>
    </location>
</feature>
<feature type="active site" evidence="11">
    <location>
        <position position="245"/>
    </location>
</feature>
<feature type="active site" description="O-(3'-phospho-DNA)-tyrosine intermediate" evidence="11">
    <location>
        <position position="280"/>
    </location>
</feature>
<evidence type="ECO:0000256" key="8">
    <source>
        <dbReference type="ARBA" id="ARBA00023125"/>
    </source>
</evidence>
<dbReference type="Gene3D" id="1.10.150.130">
    <property type="match status" value="1"/>
</dbReference>
<evidence type="ECO:0000256" key="9">
    <source>
        <dbReference type="ARBA" id="ARBA00023172"/>
    </source>
</evidence>
<comment type="function">
    <text evidence="11">Site-specific tyrosine recombinase, which acts by catalyzing the cutting and rejoining of the recombining DNA molecules. The XerC-XerD complex is essential to convert dimers of the bacterial chromosome into monomers to permit their segregation at cell division. It also contributes to the segregational stability of plasmids.</text>
</comment>
<comment type="subcellular location">
    <subcellularLocation>
        <location evidence="1 11">Cytoplasm</location>
    </subcellularLocation>
</comment>
<accession>A0A1H7WY42</accession>
<evidence type="ECO:0000256" key="5">
    <source>
        <dbReference type="ARBA" id="ARBA00022618"/>
    </source>
</evidence>
<organism evidence="14 15">
    <name type="scientific">Syntrophus gentianae</name>
    <dbReference type="NCBI Taxonomy" id="43775"/>
    <lineage>
        <taxon>Bacteria</taxon>
        <taxon>Pseudomonadati</taxon>
        <taxon>Thermodesulfobacteriota</taxon>
        <taxon>Syntrophia</taxon>
        <taxon>Syntrophales</taxon>
        <taxon>Syntrophaceae</taxon>
        <taxon>Syntrophus</taxon>
    </lineage>
</organism>
<dbReference type="NCBIfam" id="NF040815">
    <property type="entry name" value="recomb_XerA_Arch"/>
    <property type="match status" value="1"/>
</dbReference>
<evidence type="ECO:0000313" key="14">
    <source>
        <dbReference type="EMBL" id="SEM26433.1"/>
    </source>
</evidence>
<dbReference type="Gene3D" id="1.10.443.10">
    <property type="entry name" value="Intergrase catalytic core"/>
    <property type="match status" value="1"/>
</dbReference>
<dbReference type="InterPro" id="IPR013762">
    <property type="entry name" value="Integrase-like_cat_sf"/>
</dbReference>
<evidence type="ECO:0000256" key="7">
    <source>
        <dbReference type="ARBA" id="ARBA00022908"/>
    </source>
</evidence>
<evidence type="ECO:0000256" key="3">
    <source>
        <dbReference type="ARBA" id="ARBA00015810"/>
    </source>
</evidence>
<dbReference type="HAMAP" id="MF_01808">
    <property type="entry name" value="Recomb_XerC_XerD"/>
    <property type="match status" value="1"/>
</dbReference>
<feature type="active site" evidence="11">
    <location>
        <position position="271"/>
    </location>
</feature>
<comment type="subunit">
    <text evidence="11">Forms a cyclic heterotetrameric complex composed of two molecules of XerC and two molecules of XerD.</text>
</comment>
<dbReference type="AlphaFoldDB" id="A0A1H7WY42"/>
<evidence type="ECO:0000259" key="13">
    <source>
        <dbReference type="PROSITE" id="PS51900"/>
    </source>
</evidence>
<proteinExistence type="inferred from homology"/>
<evidence type="ECO:0000256" key="10">
    <source>
        <dbReference type="ARBA" id="ARBA00023306"/>
    </source>
</evidence>
<dbReference type="Pfam" id="PF00589">
    <property type="entry name" value="Phage_integrase"/>
    <property type="match status" value="1"/>
</dbReference>
<dbReference type="InterPro" id="IPR050090">
    <property type="entry name" value="Tyrosine_recombinase_XerCD"/>
</dbReference>
<dbReference type="PANTHER" id="PTHR30349">
    <property type="entry name" value="PHAGE INTEGRASE-RELATED"/>
    <property type="match status" value="1"/>
</dbReference>
<dbReference type="PROSITE" id="PS51898">
    <property type="entry name" value="TYR_RECOMBINASE"/>
    <property type="match status" value="1"/>
</dbReference>
<dbReference type="NCBIfam" id="TIGR02225">
    <property type="entry name" value="recomb_XerD"/>
    <property type="match status" value="1"/>
</dbReference>
<evidence type="ECO:0000256" key="11">
    <source>
        <dbReference type="HAMAP-Rule" id="MF_01807"/>
    </source>
</evidence>
<dbReference type="InterPro" id="IPR004107">
    <property type="entry name" value="Integrase_SAM-like_N"/>
</dbReference>
<dbReference type="STRING" id="43775.SAMN04489760_10897"/>
<feature type="active site" evidence="11">
    <location>
        <position position="150"/>
    </location>
</feature>
<evidence type="ECO:0000256" key="1">
    <source>
        <dbReference type="ARBA" id="ARBA00004496"/>
    </source>
</evidence>
<keyword evidence="9 11" id="KW-0233">DNA recombination</keyword>
<comment type="similarity">
    <text evidence="2 11">Belongs to the 'phage' integrase family. XerD subfamily.</text>
</comment>
<dbReference type="Pfam" id="PF02899">
    <property type="entry name" value="Phage_int_SAM_1"/>
    <property type="match status" value="1"/>
</dbReference>
<dbReference type="GO" id="GO:0005737">
    <property type="term" value="C:cytoplasm"/>
    <property type="evidence" value="ECO:0007669"/>
    <property type="project" value="UniProtKB-SubCell"/>
</dbReference>
<keyword evidence="15" id="KW-1185">Reference proteome</keyword>
<feature type="active site" evidence="11">
    <location>
        <position position="248"/>
    </location>
</feature>
<evidence type="ECO:0000256" key="2">
    <source>
        <dbReference type="ARBA" id="ARBA00010450"/>
    </source>
</evidence>
<dbReference type="HAMAP" id="MF_01807">
    <property type="entry name" value="Recomb_XerD"/>
    <property type="match status" value="1"/>
</dbReference>
<dbReference type="GO" id="GO:0051301">
    <property type="term" value="P:cell division"/>
    <property type="evidence" value="ECO:0007669"/>
    <property type="project" value="UniProtKB-KW"/>
</dbReference>
<dbReference type="Proteomes" id="UP000198744">
    <property type="component" value="Unassembled WGS sequence"/>
</dbReference>
<dbReference type="InterPro" id="IPR011010">
    <property type="entry name" value="DNA_brk_join_enz"/>
</dbReference>
<evidence type="ECO:0000256" key="4">
    <source>
        <dbReference type="ARBA" id="ARBA00022490"/>
    </source>
</evidence>
<dbReference type="RefSeq" id="WP_272936600.1">
    <property type="nucleotide sequence ID" value="NZ_FOBS01000008.1"/>
</dbReference>
<dbReference type="GO" id="GO:0007059">
    <property type="term" value="P:chromosome segregation"/>
    <property type="evidence" value="ECO:0007669"/>
    <property type="project" value="UniProtKB-UniRule"/>
</dbReference>
<gene>
    <name evidence="11" type="primary">xerD</name>
    <name evidence="14" type="ORF">SAMN04489760_10897</name>
</gene>
<keyword evidence="10 11" id="KW-0131">Cell cycle</keyword>
<dbReference type="EMBL" id="FOBS01000008">
    <property type="protein sequence ID" value="SEM26433.1"/>
    <property type="molecule type" value="Genomic_DNA"/>
</dbReference>
<dbReference type="GO" id="GO:0006313">
    <property type="term" value="P:DNA transposition"/>
    <property type="evidence" value="ECO:0007669"/>
    <property type="project" value="UniProtKB-UniRule"/>
</dbReference>
<keyword evidence="8 11" id="KW-0238">DNA-binding</keyword>